<accession>A0A261QWS0</accession>
<evidence type="ECO:0000256" key="1">
    <source>
        <dbReference type="SAM" id="MobiDB-lite"/>
    </source>
</evidence>
<dbReference type="EMBL" id="NEVK01000007">
    <property type="protein sequence ID" value="OZI17248.1"/>
    <property type="molecule type" value="Genomic_DNA"/>
</dbReference>
<gene>
    <name evidence="3" type="ORF">CAL19_15575</name>
</gene>
<dbReference type="Pfam" id="PF00498">
    <property type="entry name" value="FHA"/>
    <property type="match status" value="1"/>
</dbReference>
<reference evidence="4" key="1">
    <citation type="submission" date="2017-05" db="EMBL/GenBank/DDBJ databases">
        <title>Complete and WGS of Bordetella genogroups.</title>
        <authorList>
            <person name="Spilker T."/>
            <person name="Lipuma J."/>
        </authorList>
    </citation>
    <scope>NUCLEOTIDE SEQUENCE [LARGE SCALE GENOMIC DNA]</scope>
    <source>
        <strain evidence="4">AU18089</strain>
    </source>
</reference>
<keyword evidence="4" id="KW-1185">Reference proteome</keyword>
<organism evidence="3 4">
    <name type="scientific">Bordetella genomosp. 7</name>
    <dbReference type="NCBI Taxonomy" id="1416805"/>
    <lineage>
        <taxon>Bacteria</taxon>
        <taxon>Pseudomonadati</taxon>
        <taxon>Pseudomonadota</taxon>
        <taxon>Betaproteobacteria</taxon>
        <taxon>Burkholderiales</taxon>
        <taxon>Alcaligenaceae</taxon>
        <taxon>Bordetella</taxon>
    </lineage>
</organism>
<name>A0A261QWS0_9BORD</name>
<dbReference type="InterPro" id="IPR008984">
    <property type="entry name" value="SMAD_FHA_dom_sf"/>
</dbReference>
<feature type="compositionally biased region" description="Low complexity" evidence="1">
    <location>
        <begin position="167"/>
        <end position="207"/>
    </location>
</feature>
<feature type="compositionally biased region" description="Polar residues" evidence="1">
    <location>
        <begin position="210"/>
        <end position="223"/>
    </location>
</feature>
<dbReference type="AlphaFoldDB" id="A0A261QWS0"/>
<feature type="compositionally biased region" description="Basic and acidic residues" evidence="1">
    <location>
        <begin position="380"/>
        <end position="394"/>
    </location>
</feature>
<dbReference type="PROSITE" id="PS50006">
    <property type="entry name" value="FHA_DOMAIN"/>
    <property type="match status" value="1"/>
</dbReference>
<feature type="compositionally biased region" description="Low complexity" evidence="1">
    <location>
        <begin position="254"/>
        <end position="286"/>
    </location>
</feature>
<evidence type="ECO:0000313" key="4">
    <source>
        <dbReference type="Proteomes" id="UP000216947"/>
    </source>
</evidence>
<feature type="compositionally biased region" description="Low complexity" evidence="1">
    <location>
        <begin position="224"/>
        <end position="247"/>
    </location>
</feature>
<dbReference type="InterPro" id="IPR000253">
    <property type="entry name" value="FHA_dom"/>
</dbReference>
<proteinExistence type="predicted"/>
<evidence type="ECO:0000259" key="2">
    <source>
        <dbReference type="PROSITE" id="PS50006"/>
    </source>
</evidence>
<sequence>MRPRLPARDVSETFLMRLTVLPRPDQPAASAISAVFQAPGGTLGRSPDTDLPLPDADRSVCRVQAAVRISHGACYLVNLSSMGAVSINGRAIGRDQEVPLAPGDELVIGPYRIQAEDPAAVAAAAAAPAAVLAEPDPLLESPLLDDAELAPAAAYASHQDAPPAIPPARVAAPASGPVSAAGPTPAPVAAEAAPAAQAPAEQTSAPPRDTITTVQESDSRSVSDTPKAPDTPTAPAPSAAFPDAAPTGFASAGQLPQAPLDDLDLPLAAEPAPPADAASDPFSDLFGPGTLPVGSVPDVSAHPFDLESAQVRNPEDPLRQLPRGDANVRGPLRDPLDALGDNAEGAHNVFSDSTPSTLPSHDPLAGHRSDPVTDTLTPRQQDDDARAARDHLREYGAYLRPARVRQEDPADPSGKPPRI</sequence>
<feature type="region of interest" description="Disordered" evidence="1">
    <location>
        <begin position="154"/>
        <end position="419"/>
    </location>
</feature>
<dbReference type="Proteomes" id="UP000216947">
    <property type="component" value="Unassembled WGS sequence"/>
</dbReference>
<feature type="compositionally biased region" description="Polar residues" evidence="1">
    <location>
        <begin position="350"/>
        <end position="359"/>
    </location>
</feature>
<protein>
    <recommendedName>
        <fullName evidence="2">FHA domain-containing protein</fullName>
    </recommendedName>
</protein>
<dbReference type="Gene3D" id="2.60.200.20">
    <property type="match status" value="1"/>
</dbReference>
<comment type="caution">
    <text evidence="3">The sequence shown here is derived from an EMBL/GenBank/DDBJ whole genome shotgun (WGS) entry which is preliminary data.</text>
</comment>
<evidence type="ECO:0000313" key="3">
    <source>
        <dbReference type="EMBL" id="OZI17248.1"/>
    </source>
</evidence>
<dbReference type="SUPFAM" id="SSF49879">
    <property type="entry name" value="SMAD/FHA domain"/>
    <property type="match status" value="1"/>
</dbReference>
<dbReference type="CDD" id="cd00060">
    <property type="entry name" value="FHA"/>
    <property type="match status" value="1"/>
</dbReference>
<feature type="domain" description="FHA" evidence="2">
    <location>
        <begin position="41"/>
        <end position="92"/>
    </location>
</feature>